<gene>
    <name evidence="1" type="ORF">LMG27174_05147</name>
</gene>
<organism evidence="1 2">
    <name type="scientific">Paraburkholderia rhynchosiae</name>
    <dbReference type="NCBI Taxonomy" id="487049"/>
    <lineage>
        <taxon>Bacteria</taxon>
        <taxon>Pseudomonadati</taxon>
        <taxon>Pseudomonadota</taxon>
        <taxon>Betaproteobacteria</taxon>
        <taxon>Burkholderiales</taxon>
        <taxon>Burkholderiaceae</taxon>
        <taxon>Paraburkholderia</taxon>
    </lineage>
</organism>
<name>A0A6J5C0A4_9BURK</name>
<protein>
    <submittedName>
        <fullName evidence="1">Uncharacterized protein</fullName>
    </submittedName>
</protein>
<evidence type="ECO:0000313" key="2">
    <source>
        <dbReference type="Proteomes" id="UP000494205"/>
    </source>
</evidence>
<dbReference type="EMBL" id="CADIJZ010000022">
    <property type="protein sequence ID" value="CAB3723393.1"/>
    <property type="molecule type" value="Genomic_DNA"/>
</dbReference>
<proteinExistence type="predicted"/>
<evidence type="ECO:0000313" key="1">
    <source>
        <dbReference type="EMBL" id="CAB3723393.1"/>
    </source>
</evidence>
<dbReference type="Proteomes" id="UP000494205">
    <property type="component" value="Unassembled WGS sequence"/>
</dbReference>
<sequence length="32" mass="3543">MFINVPNLVCEIDLLAPSITGDRYTVGQATYK</sequence>
<dbReference type="AlphaFoldDB" id="A0A6J5C0A4"/>
<reference evidence="1 2" key="1">
    <citation type="submission" date="2020-04" db="EMBL/GenBank/DDBJ databases">
        <authorList>
            <person name="De Canck E."/>
        </authorList>
    </citation>
    <scope>NUCLEOTIDE SEQUENCE [LARGE SCALE GENOMIC DNA]</scope>
    <source>
        <strain evidence="1 2">LMG 27174</strain>
    </source>
</reference>
<accession>A0A6J5C0A4</accession>